<dbReference type="EMBL" id="JAWLJX010000023">
    <property type="protein sequence ID" value="MDV6264924.1"/>
    <property type="molecule type" value="Genomic_DNA"/>
</dbReference>
<dbReference type="Pfam" id="PF14833">
    <property type="entry name" value="NAD_binding_11"/>
    <property type="match status" value="1"/>
</dbReference>
<dbReference type="Pfam" id="PF03446">
    <property type="entry name" value="NAD_binding_2"/>
    <property type="match status" value="1"/>
</dbReference>
<feature type="domain" description="3-hydroxyisobutyrate dehydrogenase-like NAD-binding" evidence="5">
    <location>
        <begin position="165"/>
        <end position="258"/>
    </location>
</feature>
<name>A0ABU4BLF1_9NOCA</name>
<keyword evidence="2 6" id="KW-0560">Oxidoreductase</keyword>
<keyword evidence="3" id="KW-0520">NAD</keyword>
<evidence type="ECO:0000259" key="5">
    <source>
        <dbReference type="Pfam" id="PF14833"/>
    </source>
</evidence>
<dbReference type="InterPro" id="IPR036291">
    <property type="entry name" value="NAD(P)-bd_dom_sf"/>
</dbReference>
<dbReference type="GO" id="GO:0016491">
    <property type="term" value="F:oxidoreductase activity"/>
    <property type="evidence" value="ECO:0007669"/>
    <property type="project" value="UniProtKB-KW"/>
</dbReference>
<dbReference type="SUPFAM" id="SSF51735">
    <property type="entry name" value="NAD(P)-binding Rossmann-fold domains"/>
    <property type="match status" value="1"/>
</dbReference>
<dbReference type="InterPro" id="IPR029154">
    <property type="entry name" value="HIBADH-like_NADP-bd"/>
</dbReference>
<dbReference type="EC" id="1.1.-.-" evidence="6"/>
<evidence type="ECO:0000259" key="4">
    <source>
        <dbReference type="Pfam" id="PF03446"/>
    </source>
</evidence>
<evidence type="ECO:0000256" key="1">
    <source>
        <dbReference type="ARBA" id="ARBA00009080"/>
    </source>
</evidence>
<accession>A0ABU4BLF1</accession>
<sequence>MTDTIGFIGAGQLGGPMIARLLGAGHNVLVFARRDDVRQQLSAQGAELADSVADLARRSDVLISCLFSDDQLRELGSGDEGFIANARQGAIFVSHTTGTTATLRELAADPAAPVIVDAPVSGGVNEIASGTLTVLIGGPDAAVERASAVLSAYANPIIATGTLGTALDIKLINNLLFAANSQLVAAATSLGVQLGVEPGALLDALAVCSGGSSASFHMQQAGGLDSFQSAASPFLRKDIGACTSAAAERKADLGLLRTVLASGPLDLTAKTRENVAEKVPSRNT</sequence>
<evidence type="ECO:0000256" key="2">
    <source>
        <dbReference type="ARBA" id="ARBA00023002"/>
    </source>
</evidence>
<comment type="caution">
    <text evidence="6">The sequence shown here is derived from an EMBL/GenBank/DDBJ whole genome shotgun (WGS) entry which is preliminary data.</text>
</comment>
<gene>
    <name evidence="6" type="ORF">R3P96_26625</name>
</gene>
<dbReference type="PANTHER" id="PTHR22981">
    <property type="entry name" value="3-HYDROXYISOBUTYRATE DEHYDROGENASE-RELATED"/>
    <property type="match status" value="1"/>
</dbReference>
<dbReference type="RefSeq" id="WP_317566915.1">
    <property type="nucleotide sequence ID" value="NZ_JAWLJX010000023.1"/>
</dbReference>
<feature type="domain" description="6-phosphogluconate dehydrogenase NADP-binding" evidence="4">
    <location>
        <begin position="4"/>
        <end position="160"/>
    </location>
</feature>
<dbReference type="PIRSF" id="PIRSF000103">
    <property type="entry name" value="HIBADH"/>
    <property type="match status" value="1"/>
</dbReference>
<dbReference type="PANTHER" id="PTHR22981:SF7">
    <property type="entry name" value="3-HYDROXYISOBUTYRATE DEHYDROGENASE, MITOCHONDRIAL"/>
    <property type="match status" value="1"/>
</dbReference>
<dbReference type="InterPro" id="IPR015815">
    <property type="entry name" value="HIBADH-related"/>
</dbReference>
<keyword evidence="7" id="KW-1185">Reference proteome</keyword>
<evidence type="ECO:0000256" key="3">
    <source>
        <dbReference type="ARBA" id="ARBA00023027"/>
    </source>
</evidence>
<dbReference type="InterPro" id="IPR008927">
    <property type="entry name" value="6-PGluconate_DH-like_C_sf"/>
</dbReference>
<reference evidence="6 7" key="1">
    <citation type="submission" date="2023-10" db="EMBL/GenBank/DDBJ databases">
        <title>Development of a sustainable strategy for remediation of hydrocarbon-contaminated territories based on the waste exchange concept.</title>
        <authorList>
            <person name="Krivoruchko A."/>
        </authorList>
    </citation>
    <scope>NUCLEOTIDE SEQUENCE [LARGE SCALE GENOMIC DNA]</scope>
    <source>
        <strain evidence="6 7">IEGM 1323</strain>
    </source>
</reference>
<evidence type="ECO:0000313" key="6">
    <source>
        <dbReference type="EMBL" id="MDV6264924.1"/>
    </source>
</evidence>
<protein>
    <submittedName>
        <fullName evidence="6">NAD(P)-dependent oxidoreductase</fullName>
        <ecNumber evidence="6">1.1.-.-</ecNumber>
    </submittedName>
</protein>
<organism evidence="6 7">
    <name type="scientific">Rhodococcoides yunnanense</name>
    <dbReference type="NCBI Taxonomy" id="278209"/>
    <lineage>
        <taxon>Bacteria</taxon>
        <taxon>Bacillati</taxon>
        <taxon>Actinomycetota</taxon>
        <taxon>Actinomycetes</taxon>
        <taxon>Mycobacteriales</taxon>
        <taxon>Nocardiaceae</taxon>
        <taxon>Rhodococcoides</taxon>
    </lineage>
</organism>
<dbReference type="Proteomes" id="UP001185755">
    <property type="component" value="Unassembled WGS sequence"/>
</dbReference>
<dbReference type="SUPFAM" id="SSF48179">
    <property type="entry name" value="6-phosphogluconate dehydrogenase C-terminal domain-like"/>
    <property type="match status" value="1"/>
</dbReference>
<dbReference type="Gene3D" id="1.10.1040.10">
    <property type="entry name" value="N-(1-d-carboxylethyl)-l-norvaline Dehydrogenase, domain 2"/>
    <property type="match status" value="1"/>
</dbReference>
<dbReference type="InterPro" id="IPR006115">
    <property type="entry name" value="6PGDH_NADP-bd"/>
</dbReference>
<evidence type="ECO:0000313" key="7">
    <source>
        <dbReference type="Proteomes" id="UP001185755"/>
    </source>
</evidence>
<dbReference type="Gene3D" id="3.40.50.720">
    <property type="entry name" value="NAD(P)-binding Rossmann-like Domain"/>
    <property type="match status" value="1"/>
</dbReference>
<comment type="similarity">
    <text evidence="1">Belongs to the HIBADH-related family.</text>
</comment>
<dbReference type="InterPro" id="IPR013328">
    <property type="entry name" value="6PGD_dom2"/>
</dbReference>
<proteinExistence type="inferred from homology"/>